<evidence type="ECO:0000256" key="6">
    <source>
        <dbReference type="ARBA" id="ARBA00093785"/>
    </source>
</evidence>
<evidence type="ECO:0000313" key="8">
    <source>
        <dbReference type="EMBL" id="MBD2868419.1"/>
    </source>
</evidence>
<gene>
    <name evidence="8" type="ORF">IDH41_07515</name>
</gene>
<proteinExistence type="inferred from homology"/>
<evidence type="ECO:0000256" key="5">
    <source>
        <dbReference type="ARBA" id="ARBA00093765"/>
    </source>
</evidence>
<keyword evidence="2" id="KW-0963">Cytoplasm</keyword>
<protein>
    <recommendedName>
        <fullName evidence="7">Flagellar protein FliT</fullName>
    </recommendedName>
</protein>
<keyword evidence="4" id="KW-0143">Chaperone</keyword>
<keyword evidence="3" id="KW-1005">Bacterial flagellum biogenesis</keyword>
<comment type="caution">
    <text evidence="8">The sequence shown here is derived from an EMBL/GenBank/DDBJ whole genome shotgun (WGS) entry which is preliminary data.</text>
</comment>
<evidence type="ECO:0000313" key="9">
    <source>
        <dbReference type="Proteomes" id="UP000632125"/>
    </source>
</evidence>
<organism evidence="8 9">
    <name type="scientific">Paenibacillus arenilitoris</name>
    <dbReference type="NCBI Taxonomy" id="2772299"/>
    <lineage>
        <taxon>Bacteria</taxon>
        <taxon>Bacillati</taxon>
        <taxon>Bacillota</taxon>
        <taxon>Bacilli</taxon>
        <taxon>Bacillales</taxon>
        <taxon>Paenibacillaceae</taxon>
        <taxon>Paenibacillus</taxon>
    </lineage>
</organism>
<evidence type="ECO:0000256" key="3">
    <source>
        <dbReference type="ARBA" id="ARBA00022795"/>
    </source>
</evidence>
<accession>A0A927CJ20</accession>
<evidence type="ECO:0000256" key="7">
    <source>
        <dbReference type="ARBA" id="ARBA00093797"/>
    </source>
</evidence>
<keyword evidence="9" id="KW-1185">Reference proteome</keyword>
<comment type="function">
    <text evidence="5">May act as an export chaperone for the filament capping protein FliD.</text>
</comment>
<dbReference type="Proteomes" id="UP000632125">
    <property type="component" value="Unassembled WGS sequence"/>
</dbReference>
<dbReference type="Pfam" id="PF05400">
    <property type="entry name" value="FliT"/>
    <property type="match status" value="1"/>
</dbReference>
<evidence type="ECO:0000256" key="1">
    <source>
        <dbReference type="ARBA" id="ARBA00004514"/>
    </source>
</evidence>
<dbReference type="InterPro" id="IPR008622">
    <property type="entry name" value="FliT"/>
</dbReference>
<evidence type="ECO:0000256" key="4">
    <source>
        <dbReference type="ARBA" id="ARBA00023186"/>
    </source>
</evidence>
<sequence>METLLQRLNQLSSELVSNLRGSVLEEIDAYMEERDRIFAELERLGPPSSSQVAEHRQQVERLFAMDRIIIGRMTELRDEANREIDKLNKGKRSKMLYESSYGDDSLFFDRKR</sequence>
<dbReference type="RefSeq" id="WP_190859703.1">
    <property type="nucleotide sequence ID" value="NZ_JACXIY010000009.1"/>
</dbReference>
<comment type="subcellular location">
    <subcellularLocation>
        <location evidence="1">Cytoplasm</location>
        <location evidence="1">Cytosol</location>
    </subcellularLocation>
</comment>
<comment type="similarity">
    <text evidence="6">Belongs to the bacillales FliT family.</text>
</comment>
<dbReference type="EMBL" id="JACXIY010000009">
    <property type="protein sequence ID" value="MBD2868419.1"/>
    <property type="molecule type" value="Genomic_DNA"/>
</dbReference>
<dbReference type="AlphaFoldDB" id="A0A927CJ20"/>
<evidence type="ECO:0000256" key="2">
    <source>
        <dbReference type="ARBA" id="ARBA00022490"/>
    </source>
</evidence>
<reference evidence="8" key="1">
    <citation type="submission" date="2020-09" db="EMBL/GenBank/DDBJ databases">
        <title>A novel bacterium of genus Paenibacillus, isolated from South China Sea.</title>
        <authorList>
            <person name="Huang H."/>
            <person name="Mo K."/>
            <person name="Hu Y."/>
        </authorList>
    </citation>
    <scope>NUCLEOTIDE SEQUENCE</scope>
    <source>
        <strain evidence="8">IB182493</strain>
    </source>
</reference>
<name>A0A927CJ20_9BACL</name>